<keyword evidence="4" id="KW-1185">Reference proteome</keyword>
<proteinExistence type="inferred from homology"/>
<comment type="similarity">
    <text evidence="1">Belongs to the peptidase C14B family.</text>
</comment>
<dbReference type="EMBL" id="MU863944">
    <property type="protein sequence ID" value="KAK4198567.1"/>
    <property type="molecule type" value="Genomic_DNA"/>
</dbReference>
<dbReference type="GO" id="GO:0005737">
    <property type="term" value="C:cytoplasm"/>
    <property type="evidence" value="ECO:0007669"/>
    <property type="project" value="TreeGrafter"/>
</dbReference>
<dbReference type="Proteomes" id="UP001303160">
    <property type="component" value="Unassembled WGS sequence"/>
</dbReference>
<comment type="caution">
    <text evidence="3">The sequence shown here is derived from an EMBL/GenBank/DDBJ whole genome shotgun (WGS) entry which is preliminary data.</text>
</comment>
<dbReference type="Pfam" id="PF00656">
    <property type="entry name" value="Peptidase_C14"/>
    <property type="match status" value="1"/>
</dbReference>
<evidence type="ECO:0000313" key="4">
    <source>
        <dbReference type="Proteomes" id="UP001303160"/>
    </source>
</evidence>
<evidence type="ECO:0000259" key="2">
    <source>
        <dbReference type="Pfam" id="PF00656"/>
    </source>
</evidence>
<evidence type="ECO:0000256" key="1">
    <source>
        <dbReference type="ARBA" id="ARBA00009005"/>
    </source>
</evidence>
<accession>A0AAN6XIV4</accession>
<dbReference type="GO" id="GO:0004197">
    <property type="term" value="F:cysteine-type endopeptidase activity"/>
    <property type="evidence" value="ECO:0007669"/>
    <property type="project" value="InterPro"/>
</dbReference>
<sequence length="701" mass="77240">MSPTESGPQRWALLIGIDFYIPDGNGQRSYPNLRGCVNDIGLIASFLQAKMGMAPGNIVKLTSTNATNSTYRLLPPEDPSSRPTRDNIIKAFQDLAEKAPGDLVYIHYSGHGAQLPTAYHSTNPTARDEALVPADVYINGGAYIRDREIAGLLQRLVDADLNVTLVLDCCQSGSGNRYAQYDGVRGLGMVDDTPVSSSTDVTCRVSPTTDCFRGAELRSNWALEASGYFFIAACTSSQKAREKEFSEQGNSTSAGRGPYGALTYSLIETLQQQPDLSSPPLSQLIEDIRIKVERHSSDQTPSLEGNAKHAIPFFGSCATRKAAKGGADMRVKLVDIAAGIVHFNRGHFHGVELEAEYEVYPEMSLPGEGARSTIVRVDSVEDLVSRGRVVTGNGTIDLAVKLGSRARLKQVSRHSQLERVGFVHSGTKTSVATEDVWMEEFRQHAKSRDCSYWNCAEGLSEDTKLSFYLERTEGGVFHFLGRDKVQLNNIPPVIHHEGCWPDDIAAVLDHITTFNRAQRLGINPIPQNLRDQCSFELLGKAREAPNYPEQETGQELHTNPYQGDVLETVKPLDGVYQFRGDEFGLFRFRNTGKSSVHLTLFMFGDSWSIERTFPEGEGSSEEVKAGEERYLAIEFEVPEGRAVDTVRAIITKTPTSLDGFELPSIQTLFSQGYDRKGGPECLPELGDKWQVYDVTISTSVE</sequence>
<feature type="domain" description="Peptidase C14 caspase" evidence="2">
    <location>
        <begin position="10"/>
        <end position="305"/>
    </location>
</feature>
<name>A0AAN6XIV4_9PEZI</name>
<dbReference type="PANTHER" id="PTHR48104:SF30">
    <property type="entry name" value="METACASPASE-1"/>
    <property type="match status" value="1"/>
</dbReference>
<dbReference type="InterPro" id="IPR050452">
    <property type="entry name" value="Metacaspase"/>
</dbReference>
<dbReference type="Gene3D" id="3.40.50.1460">
    <property type="match status" value="1"/>
</dbReference>
<evidence type="ECO:0000313" key="3">
    <source>
        <dbReference type="EMBL" id="KAK4198567.1"/>
    </source>
</evidence>
<reference evidence="3" key="2">
    <citation type="submission" date="2023-05" db="EMBL/GenBank/DDBJ databases">
        <authorList>
            <consortium name="Lawrence Berkeley National Laboratory"/>
            <person name="Steindorff A."/>
            <person name="Hensen N."/>
            <person name="Bonometti L."/>
            <person name="Westerberg I."/>
            <person name="Brannstrom I.O."/>
            <person name="Guillou S."/>
            <person name="Cros-Aarteil S."/>
            <person name="Calhoun S."/>
            <person name="Haridas S."/>
            <person name="Kuo A."/>
            <person name="Mondo S."/>
            <person name="Pangilinan J."/>
            <person name="Riley R."/>
            <person name="Labutti K."/>
            <person name="Andreopoulos B."/>
            <person name="Lipzen A."/>
            <person name="Chen C."/>
            <person name="Yanf M."/>
            <person name="Daum C."/>
            <person name="Ng V."/>
            <person name="Clum A."/>
            <person name="Ohm R."/>
            <person name="Martin F."/>
            <person name="Silar P."/>
            <person name="Natvig D."/>
            <person name="Lalanne C."/>
            <person name="Gautier V."/>
            <person name="Ament-Velasquez S.L."/>
            <person name="Kruys A."/>
            <person name="Hutchinson M.I."/>
            <person name="Powell A.J."/>
            <person name="Barry K."/>
            <person name="Miller A.N."/>
            <person name="Grigoriev I.V."/>
            <person name="Debuchy R."/>
            <person name="Gladieux P."/>
            <person name="Thoren M.H."/>
            <person name="Johannesson H."/>
        </authorList>
    </citation>
    <scope>NUCLEOTIDE SEQUENCE</scope>
    <source>
        <strain evidence="3">CBS 315.58</strain>
    </source>
</reference>
<reference evidence="3" key="1">
    <citation type="journal article" date="2023" name="Mol. Phylogenet. Evol.">
        <title>Genome-scale phylogeny and comparative genomics of the fungal order Sordariales.</title>
        <authorList>
            <person name="Hensen N."/>
            <person name="Bonometti L."/>
            <person name="Westerberg I."/>
            <person name="Brannstrom I.O."/>
            <person name="Guillou S."/>
            <person name="Cros-Aarteil S."/>
            <person name="Calhoun S."/>
            <person name="Haridas S."/>
            <person name="Kuo A."/>
            <person name="Mondo S."/>
            <person name="Pangilinan J."/>
            <person name="Riley R."/>
            <person name="LaButti K."/>
            <person name="Andreopoulos B."/>
            <person name="Lipzen A."/>
            <person name="Chen C."/>
            <person name="Yan M."/>
            <person name="Daum C."/>
            <person name="Ng V."/>
            <person name="Clum A."/>
            <person name="Steindorff A."/>
            <person name="Ohm R.A."/>
            <person name="Martin F."/>
            <person name="Silar P."/>
            <person name="Natvig D.O."/>
            <person name="Lalanne C."/>
            <person name="Gautier V."/>
            <person name="Ament-Velasquez S.L."/>
            <person name="Kruys A."/>
            <person name="Hutchinson M.I."/>
            <person name="Powell A.J."/>
            <person name="Barry K."/>
            <person name="Miller A.N."/>
            <person name="Grigoriev I.V."/>
            <person name="Debuchy R."/>
            <person name="Gladieux P."/>
            <person name="Hiltunen Thoren M."/>
            <person name="Johannesson H."/>
        </authorList>
    </citation>
    <scope>NUCLEOTIDE SEQUENCE</scope>
    <source>
        <strain evidence="3">CBS 315.58</strain>
    </source>
</reference>
<gene>
    <name evidence="3" type="ORF">QBC40DRAFT_283555</name>
</gene>
<dbReference type="AlphaFoldDB" id="A0AAN6XIV4"/>
<organism evidence="3 4">
    <name type="scientific">Triangularia verruculosa</name>
    <dbReference type="NCBI Taxonomy" id="2587418"/>
    <lineage>
        <taxon>Eukaryota</taxon>
        <taxon>Fungi</taxon>
        <taxon>Dikarya</taxon>
        <taxon>Ascomycota</taxon>
        <taxon>Pezizomycotina</taxon>
        <taxon>Sordariomycetes</taxon>
        <taxon>Sordariomycetidae</taxon>
        <taxon>Sordariales</taxon>
        <taxon>Podosporaceae</taxon>
        <taxon>Triangularia</taxon>
    </lineage>
</organism>
<dbReference type="GO" id="GO:0006508">
    <property type="term" value="P:proteolysis"/>
    <property type="evidence" value="ECO:0007669"/>
    <property type="project" value="InterPro"/>
</dbReference>
<protein>
    <submittedName>
        <fullName evidence="3">Metacaspase</fullName>
    </submittedName>
</protein>
<dbReference type="InterPro" id="IPR011600">
    <property type="entry name" value="Pept_C14_caspase"/>
</dbReference>
<dbReference type="PANTHER" id="PTHR48104">
    <property type="entry name" value="METACASPASE-4"/>
    <property type="match status" value="1"/>
</dbReference>